<keyword evidence="2" id="KW-0479">Metal-binding</keyword>
<dbReference type="Pfam" id="PF00480">
    <property type="entry name" value="ROK"/>
    <property type="match status" value="1"/>
</dbReference>
<dbReference type="EC" id="2.7.1.4" evidence="6"/>
<comment type="cofactor">
    <cofactor evidence="1">
        <name>Mg(2+)</name>
        <dbReference type="ChEBI" id="CHEBI:18420"/>
    </cofactor>
</comment>
<dbReference type="CDD" id="cd24067">
    <property type="entry name" value="ASKHA_NBD_ROK_BsFRK-like"/>
    <property type="match status" value="1"/>
</dbReference>
<dbReference type="PANTHER" id="PTHR42742">
    <property type="entry name" value="TRANSCRIPTIONAL REPRESSOR MPRA"/>
    <property type="match status" value="1"/>
</dbReference>
<dbReference type="Proteomes" id="UP001499959">
    <property type="component" value="Unassembled WGS sequence"/>
</dbReference>
<protein>
    <recommendedName>
        <fullName evidence="6">fructokinase</fullName>
        <ecNumber evidence="6">2.7.1.4</ecNumber>
    </recommendedName>
</protein>
<evidence type="ECO:0000313" key="9">
    <source>
        <dbReference type="Proteomes" id="UP001499959"/>
    </source>
</evidence>
<evidence type="ECO:0000256" key="3">
    <source>
        <dbReference type="ARBA" id="ARBA00022833"/>
    </source>
</evidence>
<comment type="catalytic activity">
    <reaction evidence="7">
        <text>D-fructose + ATP = D-fructose 6-phosphate + ADP + H(+)</text>
        <dbReference type="Rhea" id="RHEA:16125"/>
        <dbReference type="ChEBI" id="CHEBI:15378"/>
        <dbReference type="ChEBI" id="CHEBI:30616"/>
        <dbReference type="ChEBI" id="CHEBI:37721"/>
        <dbReference type="ChEBI" id="CHEBI:61527"/>
        <dbReference type="ChEBI" id="CHEBI:456216"/>
        <dbReference type="EC" id="2.7.1.4"/>
    </reaction>
</comment>
<dbReference type="EMBL" id="BAABJE010000010">
    <property type="protein sequence ID" value="GAA4794757.1"/>
    <property type="molecule type" value="Genomic_DNA"/>
</dbReference>
<organism evidence="8 9">
    <name type="scientific">Lysobacter hankyongensis</name>
    <dbReference type="NCBI Taxonomy" id="1176535"/>
    <lineage>
        <taxon>Bacteria</taxon>
        <taxon>Pseudomonadati</taxon>
        <taxon>Pseudomonadota</taxon>
        <taxon>Gammaproteobacteria</taxon>
        <taxon>Lysobacterales</taxon>
        <taxon>Lysobacteraceae</taxon>
        <taxon>Lysobacter</taxon>
    </lineage>
</organism>
<dbReference type="InterPro" id="IPR000600">
    <property type="entry name" value="ROK"/>
</dbReference>
<keyword evidence="9" id="KW-1185">Reference proteome</keyword>
<keyword evidence="3" id="KW-0862">Zinc</keyword>
<sequence>MTGWTATMIDADAEPVYAAIEAGGTKFVCALAHADGTLLERARFSTRGPQDTLAEARAFFDAAATRHGKPRALGIASFGPLELDHAAARYGRLLRTPKPGWHDADLLAPFATLDIPIALDTDVNAAALAEAHWGAGRDRDGGPLDSVAYVTVGTGIGGGAVLHGRTLRGLLHPELGHIHPRRHPHDHGFAGICPHHGDCLEGLANGPAIVARLGHELGDAAPTHPIWDIEADYLGQLCAQLALTLSPRRIVLGGGVMQHERLFAPIRARTQHWLSGYLARREVEAGIDDYIVPPGLGDRSGILGALRLAMAAEAQAKGSRLP</sequence>
<dbReference type="InterPro" id="IPR051804">
    <property type="entry name" value="Carb_Metab_Reg_Kinase/Isom"/>
</dbReference>
<evidence type="ECO:0000256" key="1">
    <source>
        <dbReference type="ARBA" id="ARBA00001946"/>
    </source>
</evidence>
<evidence type="ECO:0000256" key="5">
    <source>
        <dbReference type="ARBA" id="ARBA00023277"/>
    </source>
</evidence>
<comment type="caution">
    <text evidence="8">The sequence shown here is derived from an EMBL/GenBank/DDBJ whole genome shotgun (WGS) entry which is preliminary data.</text>
</comment>
<keyword evidence="5" id="KW-0119">Carbohydrate metabolism</keyword>
<evidence type="ECO:0000256" key="2">
    <source>
        <dbReference type="ARBA" id="ARBA00022723"/>
    </source>
</evidence>
<dbReference type="Gene3D" id="3.30.420.40">
    <property type="match status" value="2"/>
</dbReference>
<accession>A0ABP9BHZ0</accession>
<reference evidence="9" key="1">
    <citation type="journal article" date="2019" name="Int. J. Syst. Evol. Microbiol.">
        <title>The Global Catalogue of Microorganisms (GCM) 10K type strain sequencing project: providing services to taxonomists for standard genome sequencing and annotation.</title>
        <authorList>
            <consortium name="The Broad Institute Genomics Platform"/>
            <consortium name="The Broad Institute Genome Sequencing Center for Infectious Disease"/>
            <person name="Wu L."/>
            <person name="Ma J."/>
        </authorList>
    </citation>
    <scope>NUCLEOTIDE SEQUENCE [LARGE SCALE GENOMIC DNA]</scope>
    <source>
        <strain evidence="9">JCM 18204</strain>
    </source>
</reference>
<proteinExistence type="predicted"/>
<dbReference type="PROSITE" id="PS01125">
    <property type="entry name" value="ROK"/>
    <property type="match status" value="1"/>
</dbReference>
<evidence type="ECO:0000256" key="4">
    <source>
        <dbReference type="ARBA" id="ARBA00022842"/>
    </source>
</evidence>
<evidence type="ECO:0000313" key="8">
    <source>
        <dbReference type="EMBL" id="GAA4794757.1"/>
    </source>
</evidence>
<dbReference type="PANTHER" id="PTHR42742:SF3">
    <property type="entry name" value="FRUCTOKINASE"/>
    <property type="match status" value="1"/>
</dbReference>
<dbReference type="InterPro" id="IPR049874">
    <property type="entry name" value="ROK_cs"/>
</dbReference>
<dbReference type="RefSeq" id="WP_345303229.1">
    <property type="nucleotide sequence ID" value="NZ_BAABJE010000010.1"/>
</dbReference>
<dbReference type="SUPFAM" id="SSF53067">
    <property type="entry name" value="Actin-like ATPase domain"/>
    <property type="match status" value="1"/>
</dbReference>
<evidence type="ECO:0000256" key="6">
    <source>
        <dbReference type="ARBA" id="ARBA00038887"/>
    </source>
</evidence>
<evidence type="ECO:0000256" key="7">
    <source>
        <dbReference type="ARBA" id="ARBA00048451"/>
    </source>
</evidence>
<gene>
    <name evidence="8" type="ORF">GCM10023307_20500</name>
</gene>
<keyword evidence="4" id="KW-0460">Magnesium</keyword>
<dbReference type="InterPro" id="IPR043129">
    <property type="entry name" value="ATPase_NBD"/>
</dbReference>
<name>A0ABP9BHZ0_9GAMM</name>